<keyword evidence="1" id="KW-0547">Nucleotide-binding</keyword>
<sequence>MKFINEHILADSFDQDDFERIIRDEEIKAEDGNEYEVVLQLIRLLNIKEYNEKIYFFDSESNRYKTGERNFEKAVADHLRGQKSYYHTEVLKQISKYVTRVDQPEKGFDIRFKNGIIRHGLGFIEIESLEFTPFYIDLEFNPEAPRVKEIDDYINQLTEGDKNYKLQLAEMIAHALITNEEFKRSLAKFTIIIGKGGEGKGTLIEIISRILGKENCSFNSIKNLADERYAYDLVGKLANLGDDIEDAPITNAEMKMLKNISTCDPVMVRSLHNMAYSTKLTASLIFTSNHLLKTHEKGDSYKRRVTWCPMFNRPSKPDHKLISKLTTPEALQYWLRLVVEGYERLYENKTFTKSKKVESYTEQYHEENNSCEFWVKSIDTNLLIGKRPPEVYNEYEIWALENEGKAQSARAVKNAIESIHGLTVGPRKINGTSAKVYVKADDKRSTCGFKQV</sequence>
<dbReference type="Proteomes" id="UP001523262">
    <property type="component" value="Unassembled WGS sequence"/>
</dbReference>
<dbReference type="Gene3D" id="3.40.50.300">
    <property type="entry name" value="P-loop containing nucleotide triphosphate hydrolases"/>
    <property type="match status" value="1"/>
</dbReference>
<dbReference type="PANTHER" id="PTHR35372">
    <property type="entry name" value="ATP BINDING PROTEIN-RELATED"/>
    <property type="match status" value="1"/>
</dbReference>
<dbReference type="InterPro" id="IPR027417">
    <property type="entry name" value="P-loop_NTPase"/>
</dbReference>
<comment type="caution">
    <text evidence="5">The sequence shown here is derived from an EMBL/GenBank/DDBJ whole genome shotgun (WGS) entry which is preliminary data.</text>
</comment>
<dbReference type="Pfam" id="PF19263">
    <property type="entry name" value="DUF5906"/>
    <property type="match status" value="1"/>
</dbReference>
<feature type="domain" description="SF3 helicase" evidence="4">
    <location>
        <begin position="163"/>
        <end position="324"/>
    </location>
</feature>
<evidence type="ECO:0000256" key="2">
    <source>
        <dbReference type="ARBA" id="ARBA00022801"/>
    </source>
</evidence>
<evidence type="ECO:0000313" key="6">
    <source>
        <dbReference type="Proteomes" id="UP001523262"/>
    </source>
</evidence>
<dbReference type="PANTHER" id="PTHR35372:SF2">
    <property type="entry name" value="SF3 HELICASE DOMAIN-CONTAINING PROTEIN"/>
    <property type="match status" value="1"/>
</dbReference>
<dbReference type="InterPro" id="IPR014015">
    <property type="entry name" value="Helicase_SF3_DNA-vir"/>
</dbReference>
<keyword evidence="3" id="KW-0067">ATP-binding</keyword>
<organism evidence="5 6">
    <name type="scientific">Neobacillus pocheonensis</name>
    <dbReference type="NCBI Taxonomy" id="363869"/>
    <lineage>
        <taxon>Bacteria</taxon>
        <taxon>Bacillati</taxon>
        <taxon>Bacillota</taxon>
        <taxon>Bacilli</taxon>
        <taxon>Bacillales</taxon>
        <taxon>Bacillaceae</taxon>
        <taxon>Neobacillus</taxon>
    </lineage>
</organism>
<dbReference type="EMBL" id="JAMQCR010000001">
    <property type="protein sequence ID" value="MCM2533286.1"/>
    <property type="molecule type" value="Genomic_DNA"/>
</dbReference>
<name>A0ABT0WAD7_9BACI</name>
<evidence type="ECO:0000256" key="1">
    <source>
        <dbReference type="ARBA" id="ARBA00022741"/>
    </source>
</evidence>
<keyword evidence="2" id="KW-0378">Hydrolase</keyword>
<evidence type="ECO:0000313" key="5">
    <source>
        <dbReference type="EMBL" id="MCM2533286.1"/>
    </source>
</evidence>
<proteinExistence type="predicted"/>
<accession>A0ABT0WAD7</accession>
<dbReference type="SUPFAM" id="SSF52540">
    <property type="entry name" value="P-loop containing nucleoside triphosphate hydrolases"/>
    <property type="match status" value="1"/>
</dbReference>
<evidence type="ECO:0000256" key="3">
    <source>
        <dbReference type="ARBA" id="ARBA00022840"/>
    </source>
</evidence>
<reference evidence="5 6" key="1">
    <citation type="submission" date="2022-06" db="EMBL/GenBank/DDBJ databases">
        <authorList>
            <person name="Jeon C.O."/>
        </authorList>
    </citation>
    <scope>NUCLEOTIDE SEQUENCE [LARGE SCALE GENOMIC DNA]</scope>
    <source>
        <strain evidence="5 6">KCTC 13943</strain>
    </source>
</reference>
<gene>
    <name evidence="5" type="ORF">NDK43_13885</name>
</gene>
<dbReference type="InterPro" id="IPR045455">
    <property type="entry name" value="NrS-1_pol-like_helicase"/>
</dbReference>
<dbReference type="InterPro" id="IPR051620">
    <property type="entry name" value="ORF904-like_C"/>
</dbReference>
<keyword evidence="6" id="KW-1185">Reference proteome</keyword>
<protein>
    <submittedName>
        <fullName evidence="5">DUF5906 domain-containing protein</fullName>
    </submittedName>
</protein>
<dbReference type="PROSITE" id="PS51206">
    <property type="entry name" value="SF3_HELICASE_1"/>
    <property type="match status" value="1"/>
</dbReference>
<evidence type="ECO:0000259" key="4">
    <source>
        <dbReference type="PROSITE" id="PS51206"/>
    </source>
</evidence>